<proteinExistence type="predicted"/>
<dbReference type="Proteomes" id="UP000607653">
    <property type="component" value="Unassembled WGS sequence"/>
</dbReference>
<name>A0A822ZFN4_NELNU</name>
<gene>
    <name evidence="1" type="ORF">HUJ06_001613</name>
</gene>
<evidence type="ECO:0000313" key="1">
    <source>
        <dbReference type="EMBL" id="DAD43383.1"/>
    </source>
</evidence>
<reference evidence="1 2" key="1">
    <citation type="journal article" date="2020" name="Mol. Biol. Evol.">
        <title>Distinct Expression and Methylation Patterns for Genes with Different Fates following a Single Whole-Genome Duplication in Flowering Plants.</title>
        <authorList>
            <person name="Shi T."/>
            <person name="Rahmani R.S."/>
            <person name="Gugger P.F."/>
            <person name="Wang M."/>
            <person name="Li H."/>
            <person name="Zhang Y."/>
            <person name="Li Z."/>
            <person name="Wang Q."/>
            <person name="Van de Peer Y."/>
            <person name="Marchal K."/>
            <person name="Chen J."/>
        </authorList>
    </citation>
    <scope>NUCLEOTIDE SEQUENCE [LARGE SCALE GENOMIC DNA]</scope>
    <source>
        <tissue evidence="1">Leaf</tissue>
    </source>
</reference>
<dbReference type="AlphaFoldDB" id="A0A822ZFN4"/>
<dbReference type="EMBL" id="DUZY01000006">
    <property type="protein sequence ID" value="DAD43383.1"/>
    <property type="molecule type" value="Genomic_DNA"/>
</dbReference>
<sequence>MLPPNNQVGAPLPCGPIYVDETHLPAIIF</sequence>
<protein>
    <submittedName>
        <fullName evidence="1">Uncharacterized protein</fullName>
    </submittedName>
</protein>
<comment type="caution">
    <text evidence="1">The sequence shown here is derived from an EMBL/GenBank/DDBJ whole genome shotgun (WGS) entry which is preliminary data.</text>
</comment>
<evidence type="ECO:0000313" key="2">
    <source>
        <dbReference type="Proteomes" id="UP000607653"/>
    </source>
</evidence>
<accession>A0A822ZFN4</accession>
<organism evidence="1 2">
    <name type="scientific">Nelumbo nucifera</name>
    <name type="common">Sacred lotus</name>
    <dbReference type="NCBI Taxonomy" id="4432"/>
    <lineage>
        <taxon>Eukaryota</taxon>
        <taxon>Viridiplantae</taxon>
        <taxon>Streptophyta</taxon>
        <taxon>Embryophyta</taxon>
        <taxon>Tracheophyta</taxon>
        <taxon>Spermatophyta</taxon>
        <taxon>Magnoliopsida</taxon>
        <taxon>Proteales</taxon>
        <taxon>Nelumbonaceae</taxon>
        <taxon>Nelumbo</taxon>
    </lineage>
</organism>
<keyword evidence="2" id="KW-1185">Reference proteome</keyword>